<dbReference type="Proteomes" id="UP000324222">
    <property type="component" value="Unassembled WGS sequence"/>
</dbReference>
<keyword evidence="2" id="KW-1185">Reference proteome</keyword>
<dbReference type="EMBL" id="VSRR010003907">
    <property type="protein sequence ID" value="MPC37860.1"/>
    <property type="molecule type" value="Genomic_DNA"/>
</dbReference>
<proteinExistence type="predicted"/>
<gene>
    <name evidence="1" type="ORF">E2C01_031355</name>
</gene>
<protein>
    <submittedName>
        <fullName evidence="1">Uncharacterized protein</fullName>
    </submittedName>
</protein>
<reference evidence="1 2" key="1">
    <citation type="submission" date="2019-05" db="EMBL/GenBank/DDBJ databases">
        <title>Another draft genome of Portunus trituberculatus and its Hox gene families provides insights of decapod evolution.</title>
        <authorList>
            <person name="Jeong J.-H."/>
            <person name="Song I."/>
            <person name="Kim S."/>
            <person name="Choi T."/>
            <person name="Kim D."/>
            <person name="Ryu S."/>
            <person name="Kim W."/>
        </authorList>
    </citation>
    <scope>NUCLEOTIDE SEQUENCE [LARGE SCALE GENOMIC DNA]</scope>
    <source>
        <tissue evidence="1">Muscle</tissue>
    </source>
</reference>
<name>A0A5B7ESP3_PORTR</name>
<evidence type="ECO:0000313" key="2">
    <source>
        <dbReference type="Proteomes" id="UP000324222"/>
    </source>
</evidence>
<sequence length="78" mass="9097">MARVASHRAMCSKEGTWDNAASSKWPRKNGMVTLIRTVEWLVWMSVGMSGKPDQLPYTVVYYIKNKSFQRCSRFFMEN</sequence>
<evidence type="ECO:0000313" key="1">
    <source>
        <dbReference type="EMBL" id="MPC37860.1"/>
    </source>
</evidence>
<accession>A0A5B7ESP3</accession>
<organism evidence="1 2">
    <name type="scientific">Portunus trituberculatus</name>
    <name type="common">Swimming crab</name>
    <name type="synonym">Neptunus trituberculatus</name>
    <dbReference type="NCBI Taxonomy" id="210409"/>
    <lineage>
        <taxon>Eukaryota</taxon>
        <taxon>Metazoa</taxon>
        <taxon>Ecdysozoa</taxon>
        <taxon>Arthropoda</taxon>
        <taxon>Crustacea</taxon>
        <taxon>Multicrustacea</taxon>
        <taxon>Malacostraca</taxon>
        <taxon>Eumalacostraca</taxon>
        <taxon>Eucarida</taxon>
        <taxon>Decapoda</taxon>
        <taxon>Pleocyemata</taxon>
        <taxon>Brachyura</taxon>
        <taxon>Eubrachyura</taxon>
        <taxon>Portunoidea</taxon>
        <taxon>Portunidae</taxon>
        <taxon>Portuninae</taxon>
        <taxon>Portunus</taxon>
    </lineage>
</organism>
<comment type="caution">
    <text evidence="1">The sequence shown here is derived from an EMBL/GenBank/DDBJ whole genome shotgun (WGS) entry which is preliminary data.</text>
</comment>
<dbReference type="AlphaFoldDB" id="A0A5B7ESP3"/>